<dbReference type="PANTHER" id="PTHR18911">
    <property type="entry name" value="CTCL TUMOR ANTIGEN HD-CL-01"/>
    <property type="match status" value="1"/>
</dbReference>
<feature type="coiled-coil region" evidence="1">
    <location>
        <begin position="716"/>
        <end position="898"/>
    </location>
</feature>
<feature type="coiled-coil region" evidence="1">
    <location>
        <begin position="1239"/>
        <end position="1266"/>
    </location>
</feature>
<keyword evidence="3" id="KW-1185">Reference proteome</keyword>
<feature type="compositionally biased region" description="Basic and acidic residues" evidence="2">
    <location>
        <begin position="394"/>
        <end position="404"/>
    </location>
</feature>
<dbReference type="RefSeq" id="XP_035826659.1">
    <property type="nucleotide sequence ID" value="XM_035970766.1"/>
</dbReference>
<evidence type="ECO:0000256" key="2">
    <source>
        <dbReference type="SAM" id="MobiDB-lite"/>
    </source>
</evidence>
<feature type="compositionally biased region" description="Basic and acidic residues" evidence="2">
    <location>
        <begin position="317"/>
        <end position="341"/>
    </location>
</feature>
<evidence type="ECO:0000313" key="3">
    <source>
        <dbReference type="Proteomes" id="UP000694888"/>
    </source>
</evidence>
<feature type="coiled-coil region" evidence="1">
    <location>
        <begin position="949"/>
        <end position="1042"/>
    </location>
</feature>
<feature type="region of interest" description="Disordered" evidence="2">
    <location>
        <begin position="1"/>
        <end position="155"/>
    </location>
</feature>
<dbReference type="RefSeq" id="XP_005102299.1">
    <property type="nucleotide sequence ID" value="XM_005102242.3"/>
</dbReference>
<feature type="compositionally biased region" description="Basic and acidic residues" evidence="2">
    <location>
        <begin position="676"/>
        <end position="697"/>
    </location>
</feature>
<feature type="compositionally biased region" description="Polar residues" evidence="2">
    <location>
        <begin position="495"/>
        <end position="533"/>
    </location>
</feature>
<feature type="region of interest" description="Disordered" evidence="2">
    <location>
        <begin position="676"/>
        <end position="708"/>
    </location>
</feature>
<feature type="compositionally biased region" description="Polar residues" evidence="2">
    <location>
        <begin position="342"/>
        <end position="351"/>
    </location>
</feature>
<feature type="compositionally biased region" description="Polar residues" evidence="2">
    <location>
        <begin position="473"/>
        <end position="483"/>
    </location>
</feature>
<feature type="coiled-coil region" evidence="1">
    <location>
        <begin position="1350"/>
        <end position="1384"/>
    </location>
</feature>
<feature type="compositionally biased region" description="Acidic residues" evidence="2">
    <location>
        <begin position="131"/>
        <end position="143"/>
    </location>
</feature>
<gene>
    <name evidence="4 5 6" type="primary">LOC101852863</name>
</gene>
<reference evidence="4 5" key="1">
    <citation type="submission" date="2025-05" db="UniProtKB">
        <authorList>
            <consortium name="RefSeq"/>
        </authorList>
    </citation>
    <scope>IDENTIFICATION</scope>
</reference>
<feature type="compositionally biased region" description="Acidic residues" evidence="2">
    <location>
        <begin position="593"/>
        <end position="603"/>
    </location>
</feature>
<name>A0ABM0JV80_APLCA</name>
<feature type="compositionally biased region" description="Polar residues" evidence="2">
    <location>
        <begin position="364"/>
        <end position="386"/>
    </location>
</feature>
<dbReference type="Proteomes" id="UP000694888">
    <property type="component" value="Unplaced"/>
</dbReference>
<evidence type="ECO:0000256" key="1">
    <source>
        <dbReference type="SAM" id="Coils"/>
    </source>
</evidence>
<proteinExistence type="predicted"/>
<protein>
    <submittedName>
        <fullName evidence="4 5">Coiled-coil domain-containing protein 186 isoform X1</fullName>
    </submittedName>
</protein>
<feature type="region of interest" description="Disordered" evidence="2">
    <location>
        <begin position="168"/>
        <end position="232"/>
    </location>
</feature>
<feature type="compositionally biased region" description="Acidic residues" evidence="2">
    <location>
        <begin position="41"/>
        <end position="51"/>
    </location>
</feature>
<dbReference type="PANTHER" id="PTHR18911:SF5">
    <property type="entry name" value="COILED-COIL DOMAIN-CONTAINING PROTEIN 186"/>
    <property type="match status" value="1"/>
</dbReference>
<dbReference type="GeneID" id="101852863"/>
<feature type="compositionally biased region" description="Low complexity" evidence="2">
    <location>
        <begin position="433"/>
        <end position="446"/>
    </location>
</feature>
<feature type="compositionally biased region" description="Polar residues" evidence="2">
    <location>
        <begin position="568"/>
        <end position="577"/>
    </location>
</feature>
<feature type="compositionally biased region" description="Low complexity" evidence="2">
    <location>
        <begin position="541"/>
        <end position="563"/>
    </location>
</feature>
<feature type="compositionally biased region" description="Low complexity" evidence="2">
    <location>
        <begin position="217"/>
        <end position="229"/>
    </location>
</feature>
<feature type="coiled-coil region" evidence="1">
    <location>
        <begin position="1071"/>
        <end position="1123"/>
    </location>
</feature>
<keyword evidence="1" id="KW-0175">Coiled coil</keyword>
<feature type="compositionally biased region" description="Polar residues" evidence="2">
    <location>
        <begin position="451"/>
        <end position="461"/>
    </location>
</feature>
<feature type="region of interest" description="Disordered" evidence="2">
    <location>
        <begin position="1124"/>
        <end position="1158"/>
    </location>
</feature>
<sequence>MSWTEQEAGASAVAENPEPEDEADLPQWQPQRDVRAQASGEAEEDGPEEDAALSQPAEGTADFGEGNGRQPVRINNDEVGNGHVQGVDGGNAEGVSVSEQNSRMEGDVVGGGAAAGQDRDTEVGDVGATAEEGDSFEQDEELAAPECETGLRDVSCSESDRQLLLAVNETGVESSQNVSPAHVEAEEAEANQPNGGGDIAVINQEPEDNVANRREQSQALAESESSSRQFSGDIQVVNNLDDAPEAELDGLGGEMVVEACEEDAVVADPTAEVAEPAAEGAQLCDVRAGETSESSSACNVGGHLAKEDSEPELQVPECDREVQTQQDSPDRGDADLPEVRQAENQNVSAPISASAHEEQHSHDLQSSNIANGLDQSLSESEVQSVGENGGAEGSEVHSLSRESPPEEQESFPSGDAHAVICHPENVAGEVRPEATSASGEGGSETSLKGCPNTSPSEPIQESHSDSPVAPQGEINSAMPQARNSADGEDVPLSTVFKSSQPASASEKNITAPPVNSQTSASVKTSQHDSNVQNDRAVEQQSPSPSAKANASSSLSDLSSGISDPPTPSRQAPSTGSDSDSDSYQRKLARALQIDDDEDDDDDILSQLDAALLSRSPISRPKISKGAGAVHRSAPQRSPPELLNGVQPSFELKQLQTHNRQLLEQLKIRDAEINRLTQERNTSREELSMVTSERDKMRSQQSSSPGHNADDVYLPQIKEMEKTIAQLQTELKATKEKLVSHDTAAKRAVTTLQNELKARVDQVTKQYEDCQREKDMMVVRFAEAEAKTLESRRMVEKWETKIKDAIREKENMAGAVKTAKADRQKAMSSYDAKCHEVSNLLKELEKLKEATSSAEYRIKWFQNKLKDELDSHKETKGNLEKTTSKLKEAREETEVIRLECQAIVKRYQESEEIKSNSLDKELKMKESELKMQMQERTDTEEIHQMTKRELDSLKGQHKDTLEEAKTLKDKVHCLEEERQQNHQMIERYQEIMQRQKGDNVDLKAKVTSMSTLQEDYDRAQDMIKSLDKDVAEFKVSNRDLQKDMELCRERESKMLTLQSELSRTNALLRSENTSLNNKASTLTGEVEKLKMEIQELETTVKDLSDKYEEEKMKRKEEIDKLTAALSERSKESSDFKQKWEDEVDSSKTLKRRHANNVKDLTRQLQQVRRKLEAMEGKGDAGSMGSRTNSNGSLNSIDAVNSQAPHPPPQPSVQEFPVITEQVEVDKQVLIERIVRLQKSHARKNEKLEFLGEHIQQLLEEIKRKNKIIQSYVLREEAGTLSSEDMDANKDTVNKAYKAEAQREIQTLLSRKGGIMASVYSLHQQDGNMTLELSLQINRKLQAVLEDTLLKNITLKENLDTLGEEIARLSQQNRKLQLHLQDLEKR</sequence>
<feature type="region of interest" description="Disordered" evidence="2">
    <location>
        <begin position="286"/>
        <end position="648"/>
    </location>
</feature>
<organism evidence="3 5">
    <name type="scientific">Aplysia californica</name>
    <name type="common">California sea hare</name>
    <dbReference type="NCBI Taxonomy" id="6500"/>
    <lineage>
        <taxon>Eukaryota</taxon>
        <taxon>Metazoa</taxon>
        <taxon>Spiralia</taxon>
        <taxon>Lophotrochozoa</taxon>
        <taxon>Mollusca</taxon>
        <taxon>Gastropoda</taxon>
        <taxon>Heterobranchia</taxon>
        <taxon>Euthyneura</taxon>
        <taxon>Tectipleura</taxon>
        <taxon>Aplysiida</taxon>
        <taxon>Aplysioidea</taxon>
        <taxon>Aplysiidae</taxon>
        <taxon>Aplysia</taxon>
    </lineage>
</organism>
<feature type="region of interest" description="Disordered" evidence="2">
    <location>
        <begin position="1170"/>
        <end position="1210"/>
    </location>
</feature>
<evidence type="ECO:0000313" key="4">
    <source>
        <dbReference type="RefSeq" id="XP_005102299.1"/>
    </source>
</evidence>
<evidence type="ECO:0000313" key="5">
    <source>
        <dbReference type="RefSeq" id="XP_005102301.1"/>
    </source>
</evidence>
<accession>A0ABM0JV80</accession>
<evidence type="ECO:0000313" key="6">
    <source>
        <dbReference type="RefSeq" id="XP_035826659.1"/>
    </source>
</evidence>
<feature type="compositionally biased region" description="Polar residues" evidence="2">
    <location>
        <begin position="1183"/>
        <end position="1202"/>
    </location>
</feature>
<dbReference type="InterPro" id="IPR038830">
    <property type="entry name" value="CCDC186"/>
</dbReference>
<feature type="compositionally biased region" description="Low complexity" evidence="2">
    <location>
        <begin position="604"/>
        <end position="613"/>
    </location>
</feature>
<dbReference type="RefSeq" id="XP_005102301.1">
    <property type="nucleotide sequence ID" value="XM_005102244.3"/>
</dbReference>
<feature type="compositionally biased region" description="Basic and acidic residues" evidence="2">
    <location>
        <begin position="1126"/>
        <end position="1146"/>
    </location>
</feature>